<name>A0A8J2NUM9_9HEXA</name>
<organism evidence="2 3">
    <name type="scientific">Allacma fusca</name>
    <dbReference type="NCBI Taxonomy" id="39272"/>
    <lineage>
        <taxon>Eukaryota</taxon>
        <taxon>Metazoa</taxon>
        <taxon>Ecdysozoa</taxon>
        <taxon>Arthropoda</taxon>
        <taxon>Hexapoda</taxon>
        <taxon>Collembola</taxon>
        <taxon>Symphypleona</taxon>
        <taxon>Sminthuridae</taxon>
        <taxon>Allacma</taxon>
    </lineage>
</organism>
<evidence type="ECO:0000313" key="2">
    <source>
        <dbReference type="EMBL" id="CAG7719057.1"/>
    </source>
</evidence>
<dbReference type="AlphaFoldDB" id="A0A8J2NUM9"/>
<sequence>MRLEDVEKKLRSLRFKRKEFLQDGIFQILVEAITEFTLIEPPRFWYLLEIPEPSARSSGGWRKIVEIMKRRGYQPETIADEEMLVNSLAEAYTFNAYSKFRKIITALMIKVSREAGLLHYWHRILYVTAKQILDKDLCEDFDPLWNEKLELDESFLEMTVAIPIPNIEIMDGMETLLGNMVVDQQQQHQFTTKGVKRRRKTMKTKHRDRPRKLIPESTMTIEEPQGLDLSWQVQTKIEPKPIPMPPMTMTMQPNLMQTTPICKYEHESIGTSSPMDMMDNNLAQYGVIFV</sequence>
<comment type="caution">
    <text evidence="2">The sequence shown here is derived from an EMBL/GenBank/DDBJ whole genome shotgun (WGS) entry which is preliminary data.</text>
</comment>
<evidence type="ECO:0000256" key="1">
    <source>
        <dbReference type="SAM" id="MobiDB-lite"/>
    </source>
</evidence>
<dbReference type="Proteomes" id="UP000708208">
    <property type="component" value="Unassembled WGS sequence"/>
</dbReference>
<dbReference type="EMBL" id="CAJVCH010058217">
    <property type="protein sequence ID" value="CAG7719057.1"/>
    <property type="molecule type" value="Genomic_DNA"/>
</dbReference>
<feature type="region of interest" description="Disordered" evidence="1">
    <location>
        <begin position="188"/>
        <end position="207"/>
    </location>
</feature>
<keyword evidence="3" id="KW-1185">Reference proteome</keyword>
<evidence type="ECO:0000313" key="3">
    <source>
        <dbReference type="Proteomes" id="UP000708208"/>
    </source>
</evidence>
<reference evidence="2" key="1">
    <citation type="submission" date="2021-06" db="EMBL/GenBank/DDBJ databases">
        <authorList>
            <person name="Hodson N. C."/>
            <person name="Mongue J. A."/>
            <person name="Jaron S. K."/>
        </authorList>
    </citation>
    <scope>NUCLEOTIDE SEQUENCE</scope>
</reference>
<protein>
    <submittedName>
        <fullName evidence="2">Uncharacterized protein</fullName>
    </submittedName>
</protein>
<accession>A0A8J2NUM9</accession>
<gene>
    <name evidence="2" type="ORF">AFUS01_LOCUS8399</name>
</gene>
<feature type="compositionally biased region" description="Basic residues" evidence="1">
    <location>
        <begin position="194"/>
        <end position="207"/>
    </location>
</feature>
<proteinExistence type="predicted"/>